<dbReference type="GO" id="GO:0042626">
    <property type="term" value="F:ATPase-coupled transmembrane transporter activity"/>
    <property type="evidence" value="ECO:0007669"/>
    <property type="project" value="TreeGrafter"/>
</dbReference>
<dbReference type="InterPro" id="IPR027417">
    <property type="entry name" value="P-loop_NTPase"/>
</dbReference>
<evidence type="ECO:0000256" key="2">
    <source>
        <dbReference type="ARBA" id="ARBA00005417"/>
    </source>
</evidence>
<reference evidence="12 13" key="1">
    <citation type="submission" date="2016-10" db="EMBL/GenBank/DDBJ databases">
        <title>Complete Genome Sequence of Peptococcaceae strain DCMF.</title>
        <authorList>
            <person name="Edwards R.J."/>
            <person name="Holland S.I."/>
            <person name="Deshpande N.P."/>
            <person name="Wong Y.K."/>
            <person name="Ertan H."/>
            <person name="Manefield M."/>
            <person name="Russell T.L."/>
            <person name="Lee M.J."/>
        </authorList>
    </citation>
    <scope>NUCLEOTIDE SEQUENCE [LARGE SCALE GENOMIC DNA]</scope>
    <source>
        <strain evidence="12 13">DCMF</strain>
    </source>
</reference>
<evidence type="ECO:0000256" key="7">
    <source>
        <dbReference type="ARBA" id="ARBA00022967"/>
    </source>
</evidence>
<evidence type="ECO:0000313" key="13">
    <source>
        <dbReference type="Proteomes" id="UP000323521"/>
    </source>
</evidence>
<keyword evidence="4 10" id="KW-1003">Cell membrane</keyword>
<evidence type="ECO:0000256" key="3">
    <source>
        <dbReference type="ARBA" id="ARBA00022448"/>
    </source>
</evidence>
<sequence length="266" mass="29929">MEFSYLDGTKAIKNLSINIVRGKKVALVGNNGAGKTTLFLHFNGVHRPSKGVIRFKGEKIDYSNKQLKELRKSIGIVFQDPDNQLFSASVYQDVSFGPINLGWPEAVVREKVEQAMQKTSTWSIKDKPTHFLSHGQKKRVAIAGILAMEPEIIILDEPTAGLDPVGTGQMMQLLDQFNQTGATVILTSHNLDEVYAWADDIFVMENGNIIAQGNPEEIFRNEEVLRRANLVKPWVLEVYDHLVAKNMIRHQPQSPRNREQLKNLLG</sequence>
<dbReference type="NCBIfam" id="TIGR01166">
    <property type="entry name" value="cbiO"/>
    <property type="match status" value="1"/>
</dbReference>
<keyword evidence="8 10" id="KW-0472">Membrane</keyword>
<dbReference type="GO" id="GO:0005524">
    <property type="term" value="F:ATP binding"/>
    <property type="evidence" value="ECO:0007669"/>
    <property type="project" value="UniProtKB-UniRule"/>
</dbReference>
<keyword evidence="13" id="KW-1185">Reference proteome</keyword>
<dbReference type="PANTHER" id="PTHR43553:SF24">
    <property type="entry name" value="ENERGY-COUPLING FACTOR TRANSPORTER ATP-BINDING PROTEIN ECFA1"/>
    <property type="match status" value="1"/>
</dbReference>
<evidence type="ECO:0000256" key="9">
    <source>
        <dbReference type="ARBA" id="ARBA00025157"/>
    </source>
</evidence>
<feature type="domain" description="ABC transporter" evidence="11">
    <location>
        <begin position="1"/>
        <end position="231"/>
    </location>
</feature>
<keyword evidence="7" id="KW-1278">Translocase</keyword>
<accession>A0A3G1L2G2</accession>
<dbReference type="FunFam" id="3.40.50.300:FF:000224">
    <property type="entry name" value="Energy-coupling factor transporter ATP-binding protein EcfA"/>
    <property type="match status" value="1"/>
</dbReference>
<keyword evidence="3 10" id="KW-0813">Transport</keyword>
<evidence type="ECO:0000313" key="12">
    <source>
        <dbReference type="EMBL" id="ATW28973.1"/>
    </source>
</evidence>
<dbReference type="InterPro" id="IPR005876">
    <property type="entry name" value="Co_trans_ATP-bd"/>
</dbReference>
<dbReference type="SUPFAM" id="SSF52540">
    <property type="entry name" value="P-loop containing nucleoside triphosphate hydrolases"/>
    <property type="match status" value="1"/>
</dbReference>
<gene>
    <name evidence="12" type="ORF">DCMF_28135</name>
</gene>
<protein>
    <recommendedName>
        <fullName evidence="10">ABC transporter ATP-binding protein</fullName>
    </recommendedName>
</protein>
<dbReference type="AlphaFoldDB" id="A0A3G1L2G2"/>
<dbReference type="GO" id="GO:0043190">
    <property type="term" value="C:ATP-binding cassette (ABC) transporter complex"/>
    <property type="evidence" value="ECO:0007669"/>
    <property type="project" value="TreeGrafter"/>
</dbReference>
<comment type="similarity">
    <text evidence="2 10">Belongs to the ABC transporter superfamily.</text>
</comment>
<evidence type="ECO:0000256" key="10">
    <source>
        <dbReference type="RuleBase" id="RU364103"/>
    </source>
</evidence>
<comment type="function">
    <text evidence="9">Probably part of an ABC transporter complex. Responsible for energy coupling to the transport system.</text>
</comment>
<comment type="function">
    <text evidence="10">Part of an ABC transporter complex. Responsible for energy coupling to the transport system.</text>
</comment>
<dbReference type="Proteomes" id="UP000323521">
    <property type="component" value="Chromosome"/>
</dbReference>
<evidence type="ECO:0000256" key="5">
    <source>
        <dbReference type="ARBA" id="ARBA00022741"/>
    </source>
</evidence>
<dbReference type="GO" id="GO:0006824">
    <property type="term" value="P:cobalt ion transport"/>
    <property type="evidence" value="ECO:0007669"/>
    <property type="project" value="InterPro"/>
</dbReference>
<dbReference type="KEGG" id="fwa:DCMF_28135"/>
<evidence type="ECO:0000259" key="11">
    <source>
        <dbReference type="PROSITE" id="PS50893"/>
    </source>
</evidence>
<evidence type="ECO:0000256" key="6">
    <source>
        <dbReference type="ARBA" id="ARBA00022840"/>
    </source>
</evidence>
<dbReference type="Gene3D" id="3.40.50.300">
    <property type="entry name" value="P-loop containing nucleotide triphosphate hydrolases"/>
    <property type="match status" value="1"/>
</dbReference>
<evidence type="ECO:0000256" key="1">
    <source>
        <dbReference type="ARBA" id="ARBA00004202"/>
    </source>
</evidence>
<dbReference type="InterPro" id="IPR003593">
    <property type="entry name" value="AAA+_ATPase"/>
</dbReference>
<keyword evidence="5 10" id="KW-0547">Nucleotide-binding</keyword>
<evidence type="ECO:0000256" key="8">
    <source>
        <dbReference type="ARBA" id="ARBA00023136"/>
    </source>
</evidence>
<dbReference type="PROSITE" id="PS00211">
    <property type="entry name" value="ABC_TRANSPORTER_1"/>
    <property type="match status" value="1"/>
</dbReference>
<organism evidence="12 13">
    <name type="scientific">Formimonas warabiya</name>
    <dbReference type="NCBI Taxonomy" id="1761012"/>
    <lineage>
        <taxon>Bacteria</taxon>
        <taxon>Bacillati</taxon>
        <taxon>Bacillota</taxon>
        <taxon>Clostridia</taxon>
        <taxon>Eubacteriales</taxon>
        <taxon>Peptococcaceae</taxon>
        <taxon>Candidatus Formimonas</taxon>
    </lineage>
</organism>
<dbReference type="InterPro" id="IPR003439">
    <property type="entry name" value="ABC_transporter-like_ATP-bd"/>
</dbReference>
<dbReference type="Pfam" id="PF00005">
    <property type="entry name" value="ABC_tran"/>
    <property type="match status" value="1"/>
</dbReference>
<keyword evidence="6 10" id="KW-0067">ATP-binding</keyword>
<dbReference type="InterPro" id="IPR015856">
    <property type="entry name" value="ABC_transpr_CbiO/EcfA_su"/>
</dbReference>
<evidence type="ECO:0000256" key="4">
    <source>
        <dbReference type="ARBA" id="ARBA00022475"/>
    </source>
</evidence>
<dbReference type="InterPro" id="IPR017871">
    <property type="entry name" value="ABC_transporter-like_CS"/>
</dbReference>
<dbReference type="GO" id="GO:0016887">
    <property type="term" value="F:ATP hydrolysis activity"/>
    <property type="evidence" value="ECO:0007669"/>
    <property type="project" value="InterPro"/>
</dbReference>
<dbReference type="PROSITE" id="PS50893">
    <property type="entry name" value="ABC_TRANSPORTER_2"/>
    <property type="match status" value="1"/>
</dbReference>
<dbReference type="CDD" id="cd03225">
    <property type="entry name" value="ABC_cobalt_CbiO_domain1"/>
    <property type="match status" value="1"/>
</dbReference>
<name>A0A3G1L2G2_FORW1</name>
<dbReference type="InterPro" id="IPR050095">
    <property type="entry name" value="ECF_ABC_transporter_ATP-bd"/>
</dbReference>
<comment type="subcellular location">
    <subcellularLocation>
        <location evidence="1 10">Cell membrane</location>
        <topology evidence="1 10">Peripheral membrane protein</topology>
    </subcellularLocation>
</comment>
<dbReference type="PANTHER" id="PTHR43553">
    <property type="entry name" value="HEAVY METAL TRANSPORTER"/>
    <property type="match status" value="1"/>
</dbReference>
<dbReference type="SMART" id="SM00382">
    <property type="entry name" value="AAA"/>
    <property type="match status" value="1"/>
</dbReference>
<dbReference type="EMBL" id="CP017634">
    <property type="protein sequence ID" value="ATW28973.1"/>
    <property type="molecule type" value="Genomic_DNA"/>
</dbReference>
<proteinExistence type="inferred from homology"/>